<gene>
    <name evidence="5 8" type="primary">ftsA</name>
    <name evidence="8" type="ORF">JFL75_10550</name>
</gene>
<reference evidence="8" key="1">
    <citation type="submission" date="2021-01" db="EMBL/GenBank/DDBJ databases">
        <title>Description of Breznakiella homolactica.</title>
        <authorList>
            <person name="Song Y."/>
            <person name="Brune A."/>
        </authorList>
    </citation>
    <scope>NUCLEOTIDE SEQUENCE</scope>
    <source>
        <strain evidence="8">RmG30</strain>
    </source>
</reference>
<evidence type="ECO:0000313" key="8">
    <source>
        <dbReference type="EMBL" id="QQO11371.1"/>
    </source>
</evidence>
<dbReference type="InterPro" id="IPR020823">
    <property type="entry name" value="Cell_div_FtsA"/>
</dbReference>
<evidence type="ECO:0000256" key="6">
    <source>
        <dbReference type="PIRNR" id="PIRNR003101"/>
    </source>
</evidence>
<dbReference type="GO" id="GO:0009898">
    <property type="term" value="C:cytoplasmic side of plasma membrane"/>
    <property type="evidence" value="ECO:0007669"/>
    <property type="project" value="UniProtKB-UniRule"/>
</dbReference>
<dbReference type="Gene3D" id="3.30.420.40">
    <property type="match status" value="2"/>
</dbReference>
<evidence type="ECO:0000256" key="4">
    <source>
        <dbReference type="ARBA" id="ARBA00023306"/>
    </source>
</evidence>
<dbReference type="GO" id="GO:0043093">
    <property type="term" value="P:FtsZ-dependent cytokinesis"/>
    <property type="evidence" value="ECO:0007669"/>
    <property type="project" value="UniProtKB-UniRule"/>
</dbReference>
<dbReference type="InterPro" id="IPR043129">
    <property type="entry name" value="ATPase_NBD"/>
</dbReference>
<dbReference type="SMART" id="SM00842">
    <property type="entry name" value="FtsA"/>
    <property type="match status" value="1"/>
</dbReference>
<dbReference type="CDD" id="cd24048">
    <property type="entry name" value="ASKHA_NBD_FtsA"/>
    <property type="match status" value="1"/>
</dbReference>
<evidence type="ECO:0000256" key="5">
    <source>
        <dbReference type="HAMAP-Rule" id="MF_02033"/>
    </source>
</evidence>
<evidence type="ECO:0000256" key="3">
    <source>
        <dbReference type="ARBA" id="ARBA00023136"/>
    </source>
</evidence>
<evidence type="ECO:0000313" key="9">
    <source>
        <dbReference type="Proteomes" id="UP000595917"/>
    </source>
</evidence>
<keyword evidence="2 5" id="KW-0132">Cell division</keyword>
<dbReference type="RefSeq" id="WP_215628678.1">
    <property type="nucleotide sequence ID" value="NZ_CP067089.2"/>
</dbReference>
<dbReference type="PANTHER" id="PTHR32432:SF4">
    <property type="entry name" value="CELL DIVISION PROTEIN FTSA"/>
    <property type="match status" value="1"/>
</dbReference>
<comment type="subcellular location">
    <subcellularLocation>
        <location evidence="5">Cell membrane</location>
        <topology evidence="5">Peripheral membrane protein</topology>
        <orientation evidence="5">Cytoplasmic side</orientation>
    </subcellularLocation>
    <text evidence="5">Localizes to the Z ring in an FtsZ-dependent manner. Targeted to the membrane through a conserved C-terminal amphipathic helix.</text>
</comment>
<dbReference type="PANTHER" id="PTHR32432">
    <property type="entry name" value="CELL DIVISION PROTEIN FTSA-RELATED"/>
    <property type="match status" value="1"/>
</dbReference>
<dbReference type="PIRSF" id="PIRSF003101">
    <property type="entry name" value="FtsA"/>
    <property type="match status" value="1"/>
</dbReference>
<keyword evidence="1 5" id="KW-1003">Cell membrane</keyword>
<comment type="subunit">
    <text evidence="5">Self-interacts. Interacts with FtsZ.</text>
</comment>
<keyword evidence="4 5" id="KW-0131">Cell cycle</keyword>
<evidence type="ECO:0000256" key="1">
    <source>
        <dbReference type="ARBA" id="ARBA00022475"/>
    </source>
</evidence>
<dbReference type="Proteomes" id="UP000595917">
    <property type="component" value="Chromosome"/>
</dbReference>
<evidence type="ECO:0000256" key="2">
    <source>
        <dbReference type="ARBA" id="ARBA00022618"/>
    </source>
</evidence>
<protein>
    <recommendedName>
        <fullName evidence="5 6">Cell division protein FtsA</fullName>
    </recommendedName>
</protein>
<organism evidence="8 9">
    <name type="scientific">Breznakiella homolactica</name>
    <dbReference type="NCBI Taxonomy" id="2798577"/>
    <lineage>
        <taxon>Bacteria</taxon>
        <taxon>Pseudomonadati</taxon>
        <taxon>Spirochaetota</taxon>
        <taxon>Spirochaetia</taxon>
        <taxon>Spirochaetales</taxon>
        <taxon>Breznakiellaceae</taxon>
        <taxon>Breznakiella</taxon>
    </lineage>
</organism>
<comment type="function">
    <text evidence="5 6">Cell division protein that is involved in the assembly of the Z ring. May serve as a membrane anchor for the Z ring.</text>
</comment>
<name>A0A7T7XRX2_9SPIR</name>
<dbReference type="Gene3D" id="3.30.1490.110">
    <property type="match status" value="1"/>
</dbReference>
<dbReference type="InterPro" id="IPR050696">
    <property type="entry name" value="FtsA/MreB"/>
</dbReference>
<dbReference type="KEGG" id="bhc:JFL75_10550"/>
<dbReference type="InterPro" id="IPR003494">
    <property type="entry name" value="SHS2_FtsA"/>
</dbReference>
<dbReference type="Pfam" id="PF14450">
    <property type="entry name" value="FtsA"/>
    <property type="match status" value="2"/>
</dbReference>
<dbReference type="Pfam" id="PF02491">
    <property type="entry name" value="SHS2_FTSA"/>
    <property type="match status" value="1"/>
</dbReference>
<accession>A0A7T7XRX2</accession>
<dbReference type="EMBL" id="CP067089">
    <property type="protein sequence ID" value="QQO11371.1"/>
    <property type="molecule type" value="Genomic_DNA"/>
</dbReference>
<comment type="similarity">
    <text evidence="5 6">Belongs to the FtsA/MreB family.</text>
</comment>
<sequence>MANDGLVVGLDIGTTKVCAVIGERNENGNLEITGVGVSPSTGLRKGVVVNIEATLRSVSAAIEAAEMMSGREVHSCWTGIGGSHIDSLNSRGVVAVTGRNRETREIGPEDIDRVLEAARAVVIPMDRQVLEVIPQSFIVDDQKGIRMPLDMIGVRLEAEVHIITCSVTSAQNLIKCVNRAGFRANGLILQCLASGRSVLTEEEKELGVALVDLGGGTTDMLVYSQGSPYSTTTVPAGGAQVTSDISILKNLSFETAERIKLDAGCCWEPLLEGDDEIIVPGVGGRPPLPIPKSHILKIIQPRMEEIFNMVRDKLDQLSLSRPLGGGVVLTGGGAQLLGAAELASHIFNMPVRVGVPLSVGGLVEEYRSPEYATAVGLMLEGASREEVKMPDRTGESRSREKGQAPLFGRLADWLKKEFF</sequence>
<dbReference type="AlphaFoldDB" id="A0A7T7XRX2"/>
<keyword evidence="3 5" id="KW-0472">Membrane</keyword>
<dbReference type="NCBIfam" id="TIGR01174">
    <property type="entry name" value="ftsA"/>
    <property type="match status" value="1"/>
</dbReference>
<proteinExistence type="inferred from homology"/>
<evidence type="ECO:0000259" key="7">
    <source>
        <dbReference type="SMART" id="SM00842"/>
    </source>
</evidence>
<dbReference type="GO" id="GO:0032153">
    <property type="term" value="C:cell division site"/>
    <property type="evidence" value="ECO:0007669"/>
    <property type="project" value="UniProtKB-UniRule"/>
</dbReference>
<keyword evidence="9" id="KW-1185">Reference proteome</keyword>
<dbReference type="SUPFAM" id="SSF53067">
    <property type="entry name" value="Actin-like ATPase domain"/>
    <property type="match status" value="2"/>
</dbReference>
<dbReference type="HAMAP" id="MF_02033">
    <property type="entry name" value="FtsA"/>
    <property type="match status" value="1"/>
</dbReference>
<feature type="domain" description="SHS2" evidence="7">
    <location>
        <begin position="7"/>
        <end position="198"/>
    </location>
</feature>